<dbReference type="InterPro" id="IPR009401">
    <property type="entry name" value="Med13_C"/>
</dbReference>
<dbReference type="GO" id="GO:0016592">
    <property type="term" value="C:mediator complex"/>
    <property type="evidence" value="ECO:0007669"/>
    <property type="project" value="InterPro"/>
</dbReference>
<evidence type="ECO:0000259" key="11">
    <source>
        <dbReference type="Pfam" id="PF06333"/>
    </source>
</evidence>
<evidence type="ECO:0000256" key="5">
    <source>
        <dbReference type="ARBA" id="ARBA00023015"/>
    </source>
</evidence>
<feature type="region of interest" description="Disordered" evidence="10">
    <location>
        <begin position="455"/>
        <end position="475"/>
    </location>
</feature>
<feature type="region of interest" description="Disordered" evidence="10">
    <location>
        <begin position="335"/>
        <end position="412"/>
    </location>
</feature>
<evidence type="ECO:0000256" key="6">
    <source>
        <dbReference type="ARBA" id="ARBA00023159"/>
    </source>
</evidence>
<evidence type="ECO:0000256" key="9">
    <source>
        <dbReference type="RuleBase" id="RU364134"/>
    </source>
</evidence>
<dbReference type="Pfam" id="PF18296">
    <property type="entry name" value="MID_MedPIWI"/>
    <property type="match status" value="1"/>
</dbReference>
<protein>
    <recommendedName>
        <fullName evidence="3 9">Mediator of RNA polymerase II transcription subunit 13</fullName>
    </recommendedName>
</protein>
<feature type="region of interest" description="Disordered" evidence="10">
    <location>
        <begin position="519"/>
        <end position="550"/>
    </location>
</feature>
<feature type="region of interest" description="Disordered" evidence="10">
    <location>
        <begin position="224"/>
        <end position="322"/>
    </location>
</feature>
<keyword evidence="6 9" id="KW-0010">Activator</keyword>
<feature type="region of interest" description="Disordered" evidence="10">
    <location>
        <begin position="612"/>
        <end position="645"/>
    </location>
</feature>
<feature type="region of interest" description="Disordered" evidence="10">
    <location>
        <begin position="1189"/>
        <end position="1214"/>
    </location>
</feature>
<reference evidence="13" key="1">
    <citation type="submission" date="2021-01" db="EMBL/GenBank/DDBJ databases">
        <authorList>
            <person name="Corre E."/>
            <person name="Pelletier E."/>
            <person name="Niang G."/>
            <person name="Scheremetjew M."/>
            <person name="Finn R."/>
            <person name="Kale V."/>
            <person name="Holt S."/>
            <person name="Cochrane G."/>
            <person name="Meng A."/>
            <person name="Brown T."/>
            <person name="Cohen L."/>
        </authorList>
    </citation>
    <scope>NUCLEOTIDE SEQUENCE</scope>
    <source>
        <strain evidence="13">CCMP325</strain>
    </source>
</reference>
<feature type="compositionally biased region" description="Basic and acidic residues" evidence="10">
    <location>
        <begin position="541"/>
        <end position="550"/>
    </location>
</feature>
<accession>A0A7S0EH07</accession>
<comment type="function">
    <text evidence="9">Component of the Mediator complex, a coactivator involved in regulated transcription of nearly all RNA polymerase II-dependent genes. Mediator functions as a bridge to convey information from gene-specific regulatory proteins to the basal RNA polymerase II transcription machinery. Mediator is recruited to promoters by direct interactions with regulatory proteins and serves as a scaffold for the assembly of a functional preinitiation complex with RNA polymerase II and the general transcription factors.</text>
</comment>
<comment type="subunit">
    <text evidence="9">Component of the Mediator complex.</text>
</comment>
<keyword evidence="7 9" id="KW-0804">Transcription</keyword>
<keyword evidence="4 9" id="KW-0678">Repressor</keyword>
<dbReference type="InterPro" id="IPR041285">
    <property type="entry name" value="MID_MedPIWI"/>
</dbReference>
<feature type="domain" description="MID" evidence="12">
    <location>
        <begin position="901"/>
        <end position="1112"/>
    </location>
</feature>
<evidence type="ECO:0000256" key="2">
    <source>
        <dbReference type="ARBA" id="ARBA00009354"/>
    </source>
</evidence>
<dbReference type="InterPro" id="IPR051139">
    <property type="entry name" value="Mediator_complx_sub13"/>
</dbReference>
<feature type="compositionally biased region" description="Basic residues" evidence="10">
    <location>
        <begin position="341"/>
        <end position="352"/>
    </location>
</feature>
<dbReference type="GO" id="GO:0045944">
    <property type="term" value="P:positive regulation of transcription by RNA polymerase II"/>
    <property type="evidence" value="ECO:0007669"/>
    <property type="project" value="TreeGrafter"/>
</dbReference>
<dbReference type="PANTHER" id="PTHR48249">
    <property type="entry name" value="MEDIATOR OF RNA POLYMERASE II TRANSCRIPTION SUBUNIT 13"/>
    <property type="match status" value="1"/>
</dbReference>
<dbReference type="PANTHER" id="PTHR48249:SF3">
    <property type="entry name" value="MEDIATOR OF RNA POLYMERASE II TRANSCRIPTION SUBUNIT 13"/>
    <property type="match status" value="1"/>
</dbReference>
<name>A0A7S0EH07_9CRYP</name>
<comment type="similarity">
    <text evidence="2 9">Belongs to the Mediator complex subunit 13 family.</text>
</comment>
<gene>
    <name evidence="13" type="ORF">HPHI1048_LOCUS10476</name>
</gene>
<dbReference type="Pfam" id="PF06333">
    <property type="entry name" value="Med13_C"/>
    <property type="match status" value="1"/>
</dbReference>
<evidence type="ECO:0000313" key="13">
    <source>
        <dbReference type="EMBL" id="CAD8484135.1"/>
    </source>
</evidence>
<evidence type="ECO:0000256" key="7">
    <source>
        <dbReference type="ARBA" id="ARBA00023163"/>
    </source>
</evidence>
<evidence type="ECO:0000259" key="12">
    <source>
        <dbReference type="Pfam" id="PF18296"/>
    </source>
</evidence>
<evidence type="ECO:0000256" key="3">
    <source>
        <dbReference type="ARBA" id="ARBA00019618"/>
    </source>
</evidence>
<feature type="compositionally biased region" description="Polar residues" evidence="10">
    <location>
        <begin position="370"/>
        <end position="384"/>
    </location>
</feature>
<sequence>MRLGDSFVPQVQERFHEFAFSPLPGIHLNCFLRNSTLMACITIKMKRIQHLGDAESYLNQHPSGLDVLVSPKGMPGVLKMTRPSQTNNSEHESVLNEWEKIGKNPGMNSSEQAERVVTVEVDGETYLYPSSRVVRLSPIGIAPAPHLDHIWLGIPDQAWANFSTGKSSMSTNAVKSLFTFLNSPKGGHSDYSLKCSPPFNGYWVFAGISQDCIMKLLKSKKPAIEAPGGATGVAGDDLDKNGKKIGTPNNKRKNAPTPVTIPTPTPPVPTTNPTPPSSKRSKKENGQEVTPTSVAPPTGPGSKPGAPGVQTAGGPNAPQSVNDGVEVLAVGGVNALDANKKGQKKAAVKKGKNAKDVTPQATPGPGEASGSETPLSVIGSTTSMPPLPGGLASPRLNAQGRSSERGNDVKGNFANIDVDDMATNARVDMDASELMDFGELDDMREMTELENEDFASFFSPDNKPGKGDHLDDDDLRGDFESLDDLTANFASTPRSGQDVAEIRRVDGSLEDISNMSVEAEQLPQPPQNVVEEEPKLSAVDEEQRRKEDEARDIEVLSMKMNMLPPVSRKPGLLSSFKRNLSGSNSSQGMLKTFGMCYGPSTSPVVAVGSELTRKEAEDKKEESGEAKDLAVGNKEKEANSASDVASDVSSVGNQALIVGKRVGIPLGPKQMKISGNKMLSQISMVESAVKAWRSSRSIAIHTKCTRWALMRRKSKSADGMTKILPLEHLFIQQLAITSFDMPICPPISTPNAPNAPMSTQAVHNAIMMRDLITKEGEAPHLSLEHILKGECGEDPRVMMALDPLCSVTQPTLVASNLSKVVPALDNLVPRLPEERSSDQKLAPLSLQALLWNAKDNLDDVVESLPAPNLLVGSSDGDWIETPPVAVRWWEKLPLEPYSKKKDVVYCVLCASADQQGTASTEASLFFKELSCVYECAHLGKHRFLESKYLTLMTAGSSYNKECKEGIVLVNGLGAPKPATPAAVNPAKQPGSFEEACARALKGFAQYCDEKNGGANAITSSAKVVPVLYILEPDFALGSTWSGSRSDQPNSLPFRARHQWKRALARTLSTAAAMHPRLLDVVVQTVPAQRINMGRRMRWFLRDLAMSVYSKGRIRLRTKPERVSNFAVDIEEEISHFFSGSALTLKKKTRVEPRLYEPLLVVAEPQSIEAPAPPIESSMGDIAEQVLKPEQPPVPDSVMALEDRPAAPGPEPSNTDGVVKMVDDHEPAVQPPVLHCCYSWSDDGLCLGAAITDSTGETLETFSALFGNVSNVNWEPDERVREATCKTMIGKLWASIEEWVKRNYRCSVRLMIGALGAAVPRDIEDWKEILENAGCGRPGSCCCEAIVLQVAVLRSLQLLSTSSIHISREEMSKGDFESWPSYPHDLVNSLDLSGSALHPGQSFLLRCRHRVAFPPAVPNLQMPLACAILASPPPRDEEEVSFPGYDGRGSWPVLLELSLFVRVAHNDPSTDSNELEQRHQSLVDEVARSYHLLSWATAHPCFPMRQSALPLHFIAAKRISTALSATL</sequence>
<feature type="compositionally biased region" description="Pro residues" evidence="10">
    <location>
        <begin position="259"/>
        <end position="276"/>
    </location>
</feature>
<keyword evidence="5 9" id="KW-0805">Transcription regulation</keyword>
<feature type="domain" description="Mediator complex subunit Med13 C-terminal" evidence="11">
    <location>
        <begin position="1231"/>
        <end position="1385"/>
    </location>
</feature>
<comment type="subcellular location">
    <subcellularLocation>
        <location evidence="1 9">Nucleus</location>
    </subcellularLocation>
</comment>
<organism evidence="13">
    <name type="scientific">Hanusia phi</name>
    <dbReference type="NCBI Taxonomy" id="3032"/>
    <lineage>
        <taxon>Eukaryota</taxon>
        <taxon>Cryptophyceae</taxon>
        <taxon>Pyrenomonadales</taxon>
        <taxon>Geminigeraceae</taxon>
        <taxon>Hanusia</taxon>
    </lineage>
</organism>
<evidence type="ECO:0000256" key="1">
    <source>
        <dbReference type="ARBA" id="ARBA00004123"/>
    </source>
</evidence>
<evidence type="ECO:0000256" key="10">
    <source>
        <dbReference type="SAM" id="MobiDB-lite"/>
    </source>
</evidence>
<feature type="compositionally biased region" description="Basic and acidic residues" evidence="10">
    <location>
        <begin position="612"/>
        <end position="638"/>
    </location>
</feature>
<evidence type="ECO:0000256" key="8">
    <source>
        <dbReference type="ARBA" id="ARBA00023242"/>
    </source>
</evidence>
<proteinExistence type="inferred from homology"/>
<dbReference type="EMBL" id="HBEO01015438">
    <property type="protein sequence ID" value="CAD8484135.1"/>
    <property type="molecule type" value="Transcribed_RNA"/>
</dbReference>
<evidence type="ECO:0000256" key="4">
    <source>
        <dbReference type="ARBA" id="ARBA00022491"/>
    </source>
</evidence>
<dbReference type="GO" id="GO:0003713">
    <property type="term" value="F:transcription coactivator activity"/>
    <property type="evidence" value="ECO:0007669"/>
    <property type="project" value="TreeGrafter"/>
</dbReference>
<keyword evidence="8 9" id="KW-0539">Nucleus</keyword>